<comment type="caution">
    <text evidence="3">The sequence shown here is derived from an EMBL/GenBank/DDBJ whole genome shotgun (WGS) entry which is preliminary data.</text>
</comment>
<keyword evidence="1" id="KW-0175">Coiled coil</keyword>
<name>A0A9W6YB15_9STRA</name>
<feature type="compositionally biased region" description="Polar residues" evidence="2">
    <location>
        <begin position="126"/>
        <end position="144"/>
    </location>
</feature>
<organism evidence="3 4">
    <name type="scientific">Phytophthora fragariaefolia</name>
    <dbReference type="NCBI Taxonomy" id="1490495"/>
    <lineage>
        <taxon>Eukaryota</taxon>
        <taxon>Sar</taxon>
        <taxon>Stramenopiles</taxon>
        <taxon>Oomycota</taxon>
        <taxon>Peronosporomycetes</taxon>
        <taxon>Peronosporales</taxon>
        <taxon>Peronosporaceae</taxon>
        <taxon>Phytophthora</taxon>
    </lineage>
</organism>
<keyword evidence="4" id="KW-1185">Reference proteome</keyword>
<evidence type="ECO:0000256" key="2">
    <source>
        <dbReference type="SAM" id="MobiDB-lite"/>
    </source>
</evidence>
<feature type="region of interest" description="Disordered" evidence="2">
    <location>
        <begin position="107"/>
        <end position="148"/>
    </location>
</feature>
<sequence>METSLAHAFHPAPHAALDDELYPLLDADSPEHELFLGAYPASIADLDFAATVQALPAPQGGGDAQLQLQLKPLDEGLLHQPLNLPQPQDSALLSPSAFRDPQGVHKPFFRASPRKGTRQRLRVVSAPSSTRSDSPTCSPPSSVNGDVGGLSLKDSEEILNAPVKSLTEEEKKLRRRAQVAKSARKHRNRQKEELARLREQVQMLQEQMAVMTHHQGSSSPTSIKREQAVITQHRKRKKVDEGDEEVGGGVLTDPSIGLINIPPTKPHIQHWYHRLPVDTLERSTMLTRIADKRMAIGEQYIRSEFGPGTAYPLTDIKLNSNGPDLEIKQVRGRLVTGFTHHEVGEACWNSFSNFVFDVPERFRRHVTCERLMELDSNTRYGRTIVPLLRDHKGRVVYFHSYFLVRRHVHDDYVMITWETITDDDLYPPSADEDPETTLRNDEVGWYVCFAFTALFVCLLQSH</sequence>
<feature type="compositionally biased region" description="Basic residues" evidence="2">
    <location>
        <begin position="112"/>
        <end position="121"/>
    </location>
</feature>
<dbReference type="CDD" id="cd14686">
    <property type="entry name" value="bZIP"/>
    <property type="match status" value="1"/>
</dbReference>
<dbReference type="OrthoDB" id="161411at2759"/>
<proteinExistence type="predicted"/>
<dbReference type="EMBL" id="BSXT01004386">
    <property type="protein sequence ID" value="GMF57674.1"/>
    <property type="molecule type" value="Genomic_DNA"/>
</dbReference>
<feature type="coiled-coil region" evidence="1">
    <location>
        <begin position="163"/>
        <end position="214"/>
    </location>
</feature>
<gene>
    <name evidence="3" type="ORF">Pfra01_002466100</name>
</gene>
<accession>A0A9W6YB15</accession>
<evidence type="ECO:0000313" key="3">
    <source>
        <dbReference type="EMBL" id="GMF57674.1"/>
    </source>
</evidence>
<evidence type="ECO:0000256" key="1">
    <source>
        <dbReference type="SAM" id="Coils"/>
    </source>
</evidence>
<dbReference type="AlphaFoldDB" id="A0A9W6YB15"/>
<dbReference type="Proteomes" id="UP001165121">
    <property type="component" value="Unassembled WGS sequence"/>
</dbReference>
<protein>
    <submittedName>
        <fullName evidence="3">Unnamed protein product</fullName>
    </submittedName>
</protein>
<evidence type="ECO:0000313" key="4">
    <source>
        <dbReference type="Proteomes" id="UP001165121"/>
    </source>
</evidence>
<reference evidence="3" key="1">
    <citation type="submission" date="2023-04" db="EMBL/GenBank/DDBJ databases">
        <title>Phytophthora fragariaefolia NBRC 109709.</title>
        <authorList>
            <person name="Ichikawa N."/>
            <person name="Sato H."/>
            <person name="Tonouchi N."/>
        </authorList>
    </citation>
    <scope>NUCLEOTIDE SEQUENCE</scope>
    <source>
        <strain evidence="3">NBRC 109709</strain>
    </source>
</reference>